<gene>
    <name evidence="1" type="ORF">GCM10007416_04880</name>
</gene>
<keyword evidence="2" id="KW-1185">Reference proteome</keyword>
<organism evidence="1 2">
    <name type="scientific">Kroppenstedtia guangzhouensis</name>
    <dbReference type="NCBI Taxonomy" id="1274356"/>
    <lineage>
        <taxon>Bacteria</taxon>
        <taxon>Bacillati</taxon>
        <taxon>Bacillota</taxon>
        <taxon>Bacilli</taxon>
        <taxon>Bacillales</taxon>
        <taxon>Thermoactinomycetaceae</taxon>
        <taxon>Kroppenstedtia</taxon>
    </lineage>
</organism>
<protein>
    <submittedName>
        <fullName evidence="1">Uncharacterized protein</fullName>
    </submittedName>
</protein>
<reference evidence="2" key="1">
    <citation type="journal article" date="2019" name="Int. J. Syst. Evol. Microbiol.">
        <title>The Global Catalogue of Microorganisms (GCM) 10K type strain sequencing project: providing services to taxonomists for standard genome sequencing and annotation.</title>
        <authorList>
            <consortium name="The Broad Institute Genomics Platform"/>
            <consortium name="The Broad Institute Genome Sequencing Center for Infectious Disease"/>
            <person name="Wu L."/>
            <person name="Ma J."/>
        </authorList>
    </citation>
    <scope>NUCLEOTIDE SEQUENCE [LARGE SCALE GENOMIC DNA]</scope>
    <source>
        <strain evidence="2">CGMCC 1.12404</strain>
    </source>
</reference>
<comment type="caution">
    <text evidence="1">The sequence shown here is derived from an EMBL/GenBank/DDBJ whole genome shotgun (WGS) entry which is preliminary data.</text>
</comment>
<name>A0ABQ1G1T7_9BACL</name>
<dbReference type="EMBL" id="BMEX01000001">
    <property type="protein sequence ID" value="GGA34974.1"/>
    <property type="molecule type" value="Genomic_DNA"/>
</dbReference>
<dbReference type="Proteomes" id="UP000617979">
    <property type="component" value="Unassembled WGS sequence"/>
</dbReference>
<sequence>MKAGESTVLEIMARVDELQRKWMRQNIFRGMRRAIREGYHPEKQGTGWPIPEGCPCG</sequence>
<evidence type="ECO:0000313" key="1">
    <source>
        <dbReference type="EMBL" id="GGA34974.1"/>
    </source>
</evidence>
<evidence type="ECO:0000313" key="2">
    <source>
        <dbReference type="Proteomes" id="UP000617979"/>
    </source>
</evidence>
<proteinExistence type="predicted"/>
<accession>A0ABQ1G1T7</accession>